<dbReference type="AlphaFoldDB" id="A0A2J6TTQ9"/>
<evidence type="ECO:0000313" key="1">
    <source>
        <dbReference type="EMBL" id="PMD66401.1"/>
    </source>
</evidence>
<gene>
    <name evidence="1" type="ORF">K444DRAFT_115616</name>
</gene>
<organism evidence="1 2">
    <name type="scientific">Hyaloscypha bicolor E</name>
    <dbReference type="NCBI Taxonomy" id="1095630"/>
    <lineage>
        <taxon>Eukaryota</taxon>
        <taxon>Fungi</taxon>
        <taxon>Dikarya</taxon>
        <taxon>Ascomycota</taxon>
        <taxon>Pezizomycotina</taxon>
        <taxon>Leotiomycetes</taxon>
        <taxon>Helotiales</taxon>
        <taxon>Hyaloscyphaceae</taxon>
        <taxon>Hyaloscypha</taxon>
        <taxon>Hyaloscypha bicolor</taxon>
    </lineage>
</organism>
<dbReference type="InParanoid" id="A0A2J6TTQ9"/>
<dbReference type="EMBL" id="KZ613743">
    <property type="protein sequence ID" value="PMD66401.1"/>
    <property type="molecule type" value="Genomic_DNA"/>
</dbReference>
<protein>
    <submittedName>
        <fullName evidence="1">Uncharacterized protein</fullName>
    </submittedName>
</protein>
<evidence type="ECO:0000313" key="2">
    <source>
        <dbReference type="Proteomes" id="UP000235371"/>
    </source>
</evidence>
<accession>A0A2J6TTQ9</accession>
<keyword evidence="2" id="KW-1185">Reference proteome</keyword>
<dbReference type="GeneID" id="36578439"/>
<dbReference type="Proteomes" id="UP000235371">
    <property type="component" value="Unassembled WGS sequence"/>
</dbReference>
<reference evidence="1 2" key="1">
    <citation type="submission" date="2016-04" db="EMBL/GenBank/DDBJ databases">
        <title>A degradative enzymes factory behind the ericoid mycorrhizal symbiosis.</title>
        <authorList>
            <consortium name="DOE Joint Genome Institute"/>
            <person name="Martino E."/>
            <person name="Morin E."/>
            <person name="Grelet G."/>
            <person name="Kuo A."/>
            <person name="Kohler A."/>
            <person name="Daghino S."/>
            <person name="Barry K."/>
            <person name="Choi C."/>
            <person name="Cichocki N."/>
            <person name="Clum A."/>
            <person name="Copeland A."/>
            <person name="Hainaut M."/>
            <person name="Haridas S."/>
            <person name="Labutti K."/>
            <person name="Lindquist E."/>
            <person name="Lipzen A."/>
            <person name="Khouja H.-R."/>
            <person name="Murat C."/>
            <person name="Ohm R."/>
            <person name="Olson A."/>
            <person name="Spatafora J."/>
            <person name="Veneault-Fourrey C."/>
            <person name="Henrissat B."/>
            <person name="Grigoriev I."/>
            <person name="Martin F."/>
            <person name="Perotto S."/>
        </authorList>
    </citation>
    <scope>NUCLEOTIDE SEQUENCE [LARGE SCALE GENOMIC DNA]</scope>
    <source>
        <strain evidence="1 2">E</strain>
    </source>
</reference>
<dbReference type="RefSeq" id="XP_024743305.1">
    <property type="nucleotide sequence ID" value="XM_024870357.1"/>
</dbReference>
<sequence length="164" mass="18810">MTFSSIALDSRQIYRVLNTFLYLKPTRREALNRIFMLYRDLDGGFLPDTPKSFQVHRACHQTLGLCLSFVLDPLTIFCSVISDPRLCCPKNPPFHSIPHNFKQYKLTAAPLCDLRPEVGFFYFPITDPLGESDRGIATATWKHLGTTDMRNLKHLALGLTFCRR</sequence>
<name>A0A2J6TTQ9_9HELO</name>
<proteinExistence type="predicted"/>